<comment type="caution">
    <text evidence="2">The sequence shown here is derived from an EMBL/GenBank/DDBJ whole genome shotgun (WGS) entry which is preliminary data.</text>
</comment>
<accession>A0A1E3WIT0</accession>
<gene>
    <name evidence="2" type="ORF">VSF3289_03291</name>
</gene>
<evidence type="ECO:0000313" key="3">
    <source>
        <dbReference type="Proteomes" id="UP000095131"/>
    </source>
</evidence>
<dbReference type="AlphaFoldDB" id="A0A1E3WIT0"/>
<organism evidence="2 3">
    <name type="scientific">Vibrio scophthalmi</name>
    <dbReference type="NCBI Taxonomy" id="45658"/>
    <lineage>
        <taxon>Bacteria</taxon>
        <taxon>Pseudomonadati</taxon>
        <taxon>Pseudomonadota</taxon>
        <taxon>Gammaproteobacteria</taxon>
        <taxon>Vibrionales</taxon>
        <taxon>Vibrionaceae</taxon>
        <taxon>Vibrio</taxon>
    </lineage>
</organism>
<name>A0A1E3WIT0_9VIBR</name>
<feature type="region of interest" description="Disordered" evidence="1">
    <location>
        <begin position="28"/>
        <end position="50"/>
    </location>
</feature>
<reference evidence="2 3" key="1">
    <citation type="submission" date="2016-08" db="EMBL/GenBank/DDBJ databases">
        <title>Genome sequencing of Vibrio scophthalmi strain FP3289, an isolated from Paralichthys olivaceus.</title>
        <authorList>
            <person name="Han H.-J."/>
        </authorList>
    </citation>
    <scope>NUCLEOTIDE SEQUENCE [LARGE SCALE GENOMIC DNA]</scope>
    <source>
        <strain evidence="2 3">FP3289</strain>
    </source>
</reference>
<protein>
    <submittedName>
        <fullName evidence="2">Uncharacterized protein</fullName>
    </submittedName>
</protein>
<evidence type="ECO:0000256" key="1">
    <source>
        <dbReference type="SAM" id="MobiDB-lite"/>
    </source>
</evidence>
<dbReference type="EMBL" id="MDCJ01000006">
    <property type="protein sequence ID" value="ODS09627.1"/>
    <property type="molecule type" value="Genomic_DNA"/>
</dbReference>
<proteinExistence type="predicted"/>
<dbReference type="Proteomes" id="UP000095131">
    <property type="component" value="Unassembled WGS sequence"/>
</dbReference>
<sequence length="50" mass="5627">MSLARKKNDLKPIVGMWVSSIEPLGSFGGEAKNEPRSQKNQPVGWFQINR</sequence>
<evidence type="ECO:0000313" key="2">
    <source>
        <dbReference type="EMBL" id="ODS09627.1"/>
    </source>
</evidence>